<evidence type="ECO:0000313" key="2">
    <source>
        <dbReference type="Proteomes" id="UP001163603"/>
    </source>
</evidence>
<proteinExistence type="predicted"/>
<comment type="caution">
    <text evidence="1">The sequence shown here is derived from an EMBL/GenBank/DDBJ whole genome shotgun (WGS) entry which is preliminary data.</text>
</comment>
<accession>A0ACC0XVG1</accession>
<protein>
    <submittedName>
        <fullName evidence="1">Uncharacterized protein</fullName>
    </submittedName>
</protein>
<reference evidence="2" key="1">
    <citation type="journal article" date="2023" name="G3 (Bethesda)">
        <title>Genome assembly and association tests identify interacting loci associated with vigor, precocity, and sex in interspecific pistachio rootstocks.</title>
        <authorList>
            <person name="Palmer W."/>
            <person name="Jacygrad E."/>
            <person name="Sagayaradj S."/>
            <person name="Cavanaugh K."/>
            <person name="Han R."/>
            <person name="Bertier L."/>
            <person name="Beede B."/>
            <person name="Kafkas S."/>
            <person name="Golino D."/>
            <person name="Preece J."/>
            <person name="Michelmore R."/>
        </authorList>
    </citation>
    <scope>NUCLEOTIDE SEQUENCE [LARGE SCALE GENOMIC DNA]</scope>
</reference>
<organism evidence="1 2">
    <name type="scientific">Pistacia integerrima</name>
    <dbReference type="NCBI Taxonomy" id="434235"/>
    <lineage>
        <taxon>Eukaryota</taxon>
        <taxon>Viridiplantae</taxon>
        <taxon>Streptophyta</taxon>
        <taxon>Embryophyta</taxon>
        <taxon>Tracheophyta</taxon>
        <taxon>Spermatophyta</taxon>
        <taxon>Magnoliopsida</taxon>
        <taxon>eudicotyledons</taxon>
        <taxon>Gunneridae</taxon>
        <taxon>Pentapetalae</taxon>
        <taxon>rosids</taxon>
        <taxon>malvids</taxon>
        <taxon>Sapindales</taxon>
        <taxon>Anacardiaceae</taxon>
        <taxon>Pistacia</taxon>
    </lineage>
</organism>
<dbReference type="EMBL" id="CM047745">
    <property type="protein sequence ID" value="KAJ0025242.1"/>
    <property type="molecule type" value="Genomic_DNA"/>
</dbReference>
<keyword evidence="2" id="KW-1185">Reference proteome</keyword>
<name>A0ACC0XVG1_9ROSI</name>
<dbReference type="Proteomes" id="UP001163603">
    <property type="component" value="Chromosome 10"/>
</dbReference>
<gene>
    <name evidence="1" type="ORF">Pint_09268</name>
</gene>
<evidence type="ECO:0000313" key="1">
    <source>
        <dbReference type="EMBL" id="KAJ0025242.1"/>
    </source>
</evidence>
<sequence length="45" mass="5143">MFLIMATVVLVIIVYSNLFKASNSYIVHRPTYISRVRGGEKLVDK</sequence>